<dbReference type="EMBL" id="JAYWIO010000005">
    <property type="protein sequence ID" value="KAK7259253.1"/>
    <property type="molecule type" value="Genomic_DNA"/>
</dbReference>
<evidence type="ECO:0000313" key="2">
    <source>
        <dbReference type="Proteomes" id="UP001372338"/>
    </source>
</evidence>
<comment type="caution">
    <text evidence="1">The sequence shown here is derived from an EMBL/GenBank/DDBJ whole genome shotgun (WGS) entry which is preliminary data.</text>
</comment>
<name>A0AAN9HWZ5_CROPI</name>
<proteinExistence type="predicted"/>
<dbReference type="Proteomes" id="UP001372338">
    <property type="component" value="Unassembled WGS sequence"/>
</dbReference>
<accession>A0AAN9HWZ5</accession>
<dbReference type="AlphaFoldDB" id="A0AAN9HWZ5"/>
<dbReference type="InterPro" id="IPR036955">
    <property type="entry name" value="AP2/ERF_dom_sf"/>
</dbReference>
<organism evidence="1 2">
    <name type="scientific">Crotalaria pallida</name>
    <name type="common">Smooth rattlebox</name>
    <name type="synonym">Crotalaria striata</name>
    <dbReference type="NCBI Taxonomy" id="3830"/>
    <lineage>
        <taxon>Eukaryota</taxon>
        <taxon>Viridiplantae</taxon>
        <taxon>Streptophyta</taxon>
        <taxon>Embryophyta</taxon>
        <taxon>Tracheophyta</taxon>
        <taxon>Spermatophyta</taxon>
        <taxon>Magnoliopsida</taxon>
        <taxon>eudicotyledons</taxon>
        <taxon>Gunneridae</taxon>
        <taxon>Pentapetalae</taxon>
        <taxon>rosids</taxon>
        <taxon>fabids</taxon>
        <taxon>Fabales</taxon>
        <taxon>Fabaceae</taxon>
        <taxon>Papilionoideae</taxon>
        <taxon>50 kb inversion clade</taxon>
        <taxon>genistoids sensu lato</taxon>
        <taxon>core genistoids</taxon>
        <taxon>Crotalarieae</taxon>
        <taxon>Crotalaria</taxon>
    </lineage>
</organism>
<reference evidence="1 2" key="1">
    <citation type="submission" date="2024-01" db="EMBL/GenBank/DDBJ databases">
        <title>The genomes of 5 underutilized Papilionoideae crops provide insights into root nodulation and disease resistanc.</title>
        <authorList>
            <person name="Yuan L."/>
        </authorList>
    </citation>
    <scope>NUCLEOTIDE SEQUENCE [LARGE SCALE GENOMIC DNA]</scope>
    <source>
        <strain evidence="1">ZHUSHIDOU_FW_LH</strain>
        <tissue evidence="1">Leaf</tissue>
    </source>
</reference>
<dbReference type="Gene3D" id="3.30.730.10">
    <property type="entry name" value="AP2/ERF domain"/>
    <property type="match status" value="1"/>
</dbReference>
<protein>
    <submittedName>
        <fullName evidence="1">Uncharacterized protein</fullName>
    </submittedName>
</protein>
<sequence length="131" mass="14838">MGTSVSPHIQALDFQEEAPNTGELLCINAADLKHCVIEFLRNDFRAYDRAALKCNGKEAVTNFEAYEGEVISQGDNEDREQILDLKLGIAPPSYSDDQIKNMHNSESGLQVQRSWDDIPINSRLMVRWRNV</sequence>
<keyword evidence="2" id="KW-1185">Reference proteome</keyword>
<evidence type="ECO:0000313" key="1">
    <source>
        <dbReference type="EMBL" id="KAK7259253.1"/>
    </source>
</evidence>
<dbReference type="GO" id="GO:0003700">
    <property type="term" value="F:DNA-binding transcription factor activity"/>
    <property type="evidence" value="ECO:0007669"/>
    <property type="project" value="InterPro"/>
</dbReference>
<gene>
    <name evidence="1" type="ORF">RIF29_24855</name>
</gene>